<reference evidence="2" key="1">
    <citation type="submission" date="2022-01" db="EMBL/GenBank/DDBJ databases">
        <authorList>
            <person name="King R."/>
        </authorList>
    </citation>
    <scope>NUCLEOTIDE SEQUENCE</scope>
</reference>
<dbReference type="AlphaFoldDB" id="A0A9P0G7R6"/>
<keyword evidence="3" id="KW-1185">Reference proteome</keyword>
<dbReference type="PANTHER" id="PTHR17611">
    <property type="entry name" value="DNA SEGMENT, CHR 5, ERATO DOI 579, EXPRESSED"/>
    <property type="match status" value="1"/>
</dbReference>
<proteinExistence type="predicted"/>
<accession>A0A9P0G7R6</accession>
<organism evidence="2 3">
    <name type="scientific">Psylliodes chrysocephalus</name>
    <dbReference type="NCBI Taxonomy" id="3402493"/>
    <lineage>
        <taxon>Eukaryota</taxon>
        <taxon>Metazoa</taxon>
        <taxon>Ecdysozoa</taxon>
        <taxon>Arthropoda</taxon>
        <taxon>Hexapoda</taxon>
        <taxon>Insecta</taxon>
        <taxon>Pterygota</taxon>
        <taxon>Neoptera</taxon>
        <taxon>Endopterygota</taxon>
        <taxon>Coleoptera</taxon>
        <taxon>Polyphaga</taxon>
        <taxon>Cucujiformia</taxon>
        <taxon>Chrysomeloidea</taxon>
        <taxon>Chrysomelidae</taxon>
        <taxon>Galerucinae</taxon>
        <taxon>Alticini</taxon>
        <taxon>Psylliodes</taxon>
    </lineage>
</organism>
<feature type="region of interest" description="Disordered" evidence="1">
    <location>
        <begin position="127"/>
        <end position="158"/>
    </location>
</feature>
<sequence length="865" mass="97966">MKYPQVVSMPSAVSNWLDEQLEARGIDAVVYTRYVLSLLHSHTVDVLYPDEDLEFSHSKKEVRRSNRSYIGSHRSSSDWWRHAHADAERIKRSAAVECLLSASEQNCEIESLVDELCEKLKEVNDDSALPAPATNSTTTSSSTSAEVDPGTKDAESNKKITPQELAEKYYAAFPPLCPQSPSESKLLSLIPKWRNVTTSSSTTTSPVKKKAAKKVNKQLSFCGNRSYLKESNDTMKARSQNKQRFNCLGRSKNNNNNFRNNAALGNWDLNFFTTTNNKKLTSLKQNNHKEDQMQEALDQCINIGKDIWSNEDEMNMYDDLPVDIKDLLDSPTPHDDTVEMMNIANMRDTGKRRFIPYGTNIMGNSIWSTDQDVAFDNNFNSSIDDSSSTNTNDLALDFKFISIDNPTINFDDWPPADSSAENETNTLFETKNRCRRSLFLDEFRSLPGEWRSPSTNEEDKDVDEEEECFENEKLMNRMAMSLLKLNHDKEKSGFVEVSSGAIPRTHSYNPFGKRPNNAFTFTSKFSYSDTTDKEDLLLSGRTHFKPICAKNELSAHHLMYADGCSFPICNNLDKVDYKRSETGTRLLENEFGQSKKYFEYKMMGDLWSKSEPEFVLKFSVCQNDKSCQTDDSKLDFEAIENCKLFEGTMNVCISPSPDVVDGCSCPEDAESLHSDIDKNKDDFLFYSQPVARSESMLSEVVWKYEEKNCDKCSDGSRSAWSRGGDWSSKGQMDSDWDDNGLRSIWGGGEVCQKCLTQNASDNQPKRPNRQLRDDISQDGEQLLSDLSSIQKTYMDDLPLLAERSLDLSELISATTASGGATSKERKRRHSLIVDYNPDSWSFASRLEEDCLMQMAALPDLRAVTL</sequence>
<dbReference type="InterPro" id="IPR027871">
    <property type="entry name" value="DUF4603"/>
</dbReference>
<dbReference type="PANTHER" id="PTHR17611:SF3">
    <property type="entry name" value="DNA SEGMENT, CHR 5, ERATO DOI 579, EXPRESSED"/>
    <property type="match status" value="1"/>
</dbReference>
<evidence type="ECO:0000256" key="1">
    <source>
        <dbReference type="SAM" id="MobiDB-lite"/>
    </source>
</evidence>
<feature type="compositionally biased region" description="Low complexity" evidence="1">
    <location>
        <begin position="134"/>
        <end position="144"/>
    </location>
</feature>
<dbReference type="Proteomes" id="UP001153636">
    <property type="component" value="Chromosome 1"/>
</dbReference>
<feature type="compositionally biased region" description="Basic and acidic residues" evidence="1">
    <location>
        <begin position="149"/>
        <end position="158"/>
    </location>
</feature>
<protein>
    <submittedName>
        <fullName evidence="2">Uncharacterized protein</fullName>
    </submittedName>
</protein>
<dbReference type="Pfam" id="PF15376">
    <property type="entry name" value="DUF4603"/>
    <property type="match status" value="1"/>
</dbReference>
<feature type="region of interest" description="Disordered" evidence="1">
    <location>
        <begin position="715"/>
        <end position="738"/>
    </location>
</feature>
<evidence type="ECO:0000313" key="3">
    <source>
        <dbReference type="Proteomes" id="UP001153636"/>
    </source>
</evidence>
<dbReference type="EMBL" id="OV651813">
    <property type="protein sequence ID" value="CAH1099862.1"/>
    <property type="molecule type" value="Genomic_DNA"/>
</dbReference>
<dbReference type="OrthoDB" id="3247158at2759"/>
<name>A0A9P0G7R6_9CUCU</name>
<gene>
    <name evidence="2" type="ORF">PSYICH_LOCUS1311</name>
</gene>
<evidence type="ECO:0000313" key="2">
    <source>
        <dbReference type="EMBL" id="CAH1099862.1"/>
    </source>
</evidence>